<proteinExistence type="predicted"/>
<reference evidence="2 3" key="1">
    <citation type="submission" date="2015-07" db="EMBL/GenBank/DDBJ databases">
        <title>The genome of Melipona quadrifasciata.</title>
        <authorList>
            <person name="Pan H."/>
            <person name="Kapheim K."/>
        </authorList>
    </citation>
    <scope>NUCLEOTIDE SEQUENCE [LARGE SCALE GENOMIC DNA]</scope>
    <source>
        <strain evidence="2">0111107301</strain>
        <tissue evidence="2">Whole body</tissue>
    </source>
</reference>
<name>A0A0M8ZRD1_9HYME</name>
<dbReference type="EMBL" id="KQ435891">
    <property type="protein sequence ID" value="KOX69387.1"/>
    <property type="molecule type" value="Genomic_DNA"/>
</dbReference>
<dbReference type="AlphaFoldDB" id="A0A0M8ZRD1"/>
<feature type="region of interest" description="Disordered" evidence="1">
    <location>
        <begin position="98"/>
        <end position="134"/>
    </location>
</feature>
<feature type="compositionally biased region" description="Basic and acidic residues" evidence="1">
    <location>
        <begin position="98"/>
        <end position="116"/>
    </location>
</feature>
<organism evidence="2 3">
    <name type="scientific">Melipona quadrifasciata</name>
    <dbReference type="NCBI Taxonomy" id="166423"/>
    <lineage>
        <taxon>Eukaryota</taxon>
        <taxon>Metazoa</taxon>
        <taxon>Ecdysozoa</taxon>
        <taxon>Arthropoda</taxon>
        <taxon>Hexapoda</taxon>
        <taxon>Insecta</taxon>
        <taxon>Pterygota</taxon>
        <taxon>Neoptera</taxon>
        <taxon>Endopterygota</taxon>
        <taxon>Hymenoptera</taxon>
        <taxon>Apocrita</taxon>
        <taxon>Aculeata</taxon>
        <taxon>Apoidea</taxon>
        <taxon>Anthophila</taxon>
        <taxon>Apidae</taxon>
        <taxon>Melipona</taxon>
    </lineage>
</organism>
<evidence type="ECO:0000313" key="2">
    <source>
        <dbReference type="EMBL" id="KOX69387.1"/>
    </source>
</evidence>
<dbReference type="Proteomes" id="UP000053105">
    <property type="component" value="Unassembled WGS sequence"/>
</dbReference>
<gene>
    <name evidence="2" type="ORF">WN51_05550</name>
</gene>
<accession>A0A0M8ZRD1</accession>
<sequence length="134" mass="14623">MLAKQGIDTSIPSHLPKSERSAENSFIVGRKKQKHKSKGTELCNTCVCGTNSVTLSRSDARCEYICIHEPPWQGRTGGSVDSLGSAFGIQEAACSGEKAERDWTGRKEQVSRHLETGKGFQPSGEINLVRDEES</sequence>
<protein>
    <submittedName>
        <fullName evidence="2">Uncharacterized protein</fullName>
    </submittedName>
</protein>
<feature type="region of interest" description="Disordered" evidence="1">
    <location>
        <begin position="1"/>
        <end position="32"/>
    </location>
</feature>
<evidence type="ECO:0000256" key="1">
    <source>
        <dbReference type="SAM" id="MobiDB-lite"/>
    </source>
</evidence>
<evidence type="ECO:0000313" key="3">
    <source>
        <dbReference type="Proteomes" id="UP000053105"/>
    </source>
</evidence>
<keyword evidence="3" id="KW-1185">Reference proteome</keyword>